<feature type="compositionally biased region" description="Polar residues" evidence="1">
    <location>
        <begin position="287"/>
        <end position="296"/>
    </location>
</feature>
<sequence>MGLTEKIVLGESAIIPESSSLSLDQMRPPLNSAFPRERLAWEYIDMSYCPSPELLCNDIRVCLQRVNFYGNAPKILALEDVLYPSQNGYGLYNELLLQLRRTGWTIVIIDSGTTTGQKLSSGKLLHNSMITVKPKTKECISILIRDIEDKVKEVYCQLDTEEGILVSKLAPKPTRSTLLSRKLSLDKLVSEVQRRTNWGETGQHIADCLKISLNQVKVLRRFLQKKGLLIKRPYNRKSPNGKIQLPENKPIEPNMSLRAENHDNCPFTQEFLEARAKEVASVYSRESAITSRTVSDLPNGLSPEEGAASDENDDTGKMPPDTPDPELK</sequence>
<name>A0A645CMG0_9ZZZZ</name>
<protein>
    <submittedName>
        <fullName evidence="2">Uncharacterized protein</fullName>
    </submittedName>
</protein>
<feature type="region of interest" description="Disordered" evidence="1">
    <location>
        <begin position="283"/>
        <end position="328"/>
    </location>
</feature>
<reference evidence="2" key="1">
    <citation type="submission" date="2019-08" db="EMBL/GenBank/DDBJ databases">
        <authorList>
            <person name="Kucharzyk K."/>
            <person name="Murdoch R.W."/>
            <person name="Higgins S."/>
            <person name="Loffler F."/>
        </authorList>
    </citation>
    <scope>NUCLEOTIDE SEQUENCE</scope>
</reference>
<gene>
    <name evidence="2" type="ORF">SDC9_125109</name>
</gene>
<comment type="caution">
    <text evidence="2">The sequence shown here is derived from an EMBL/GenBank/DDBJ whole genome shotgun (WGS) entry which is preliminary data.</text>
</comment>
<dbReference type="EMBL" id="VSSQ01028389">
    <property type="protein sequence ID" value="MPM78098.1"/>
    <property type="molecule type" value="Genomic_DNA"/>
</dbReference>
<organism evidence="2">
    <name type="scientific">bioreactor metagenome</name>
    <dbReference type="NCBI Taxonomy" id="1076179"/>
    <lineage>
        <taxon>unclassified sequences</taxon>
        <taxon>metagenomes</taxon>
        <taxon>ecological metagenomes</taxon>
    </lineage>
</organism>
<dbReference type="AlphaFoldDB" id="A0A645CMG0"/>
<accession>A0A645CMG0</accession>
<evidence type="ECO:0000256" key="1">
    <source>
        <dbReference type="SAM" id="MobiDB-lite"/>
    </source>
</evidence>
<evidence type="ECO:0000313" key="2">
    <source>
        <dbReference type="EMBL" id="MPM78098.1"/>
    </source>
</evidence>
<proteinExistence type="predicted"/>